<keyword evidence="5" id="KW-0029">Amino-acid transport</keyword>
<dbReference type="InterPro" id="IPR000515">
    <property type="entry name" value="MetI-like"/>
</dbReference>
<evidence type="ECO:0000313" key="10">
    <source>
        <dbReference type="EMBL" id="CAB4924449.1"/>
    </source>
</evidence>
<feature type="transmembrane region" description="Helical" evidence="8">
    <location>
        <begin position="21"/>
        <end position="42"/>
    </location>
</feature>
<feature type="transmembrane region" description="Helical" evidence="8">
    <location>
        <begin position="65"/>
        <end position="89"/>
    </location>
</feature>
<evidence type="ECO:0000256" key="6">
    <source>
        <dbReference type="ARBA" id="ARBA00022989"/>
    </source>
</evidence>
<evidence type="ECO:0000256" key="3">
    <source>
        <dbReference type="ARBA" id="ARBA00022475"/>
    </source>
</evidence>
<dbReference type="AlphaFoldDB" id="A0A6J7I116"/>
<evidence type="ECO:0000256" key="1">
    <source>
        <dbReference type="ARBA" id="ARBA00004651"/>
    </source>
</evidence>
<dbReference type="CDD" id="cd06261">
    <property type="entry name" value="TM_PBP2"/>
    <property type="match status" value="1"/>
</dbReference>
<name>A0A6J7I116_9ZZZZ</name>
<dbReference type="GO" id="GO:0006865">
    <property type="term" value="P:amino acid transport"/>
    <property type="evidence" value="ECO:0007669"/>
    <property type="project" value="UniProtKB-KW"/>
</dbReference>
<evidence type="ECO:0000256" key="4">
    <source>
        <dbReference type="ARBA" id="ARBA00022692"/>
    </source>
</evidence>
<dbReference type="GO" id="GO:0043190">
    <property type="term" value="C:ATP-binding cassette (ABC) transporter complex"/>
    <property type="evidence" value="ECO:0007669"/>
    <property type="project" value="InterPro"/>
</dbReference>
<evidence type="ECO:0000259" key="9">
    <source>
        <dbReference type="PROSITE" id="PS50928"/>
    </source>
</evidence>
<sequence length="315" mass="33941">MSDDTRATTAEDIKAVPVRHYGRWAVAVVVSVFVASLLYSAARNERFKWDVVGDYLFSDRVLNGLWLTLWLSTVAVVIGVILGTALAIMRLSSNPVLSTISLVYIWFFRGTPVLVQLIGWAFIGALYPEISFGVPFGGPDLISGSGNDIITPITAAILGLGLNLAAYQSEIVRAGLLSVDEGQVEAGKALGLTGSQTMRRIVLPQAMRVIIPPTGNQAIDMLKTSSLVSVIAVSDLLYSVQLIYGQNYQQIPLLVVACIWYLFFTTLLSIGQYYLERHYAKGNVRSLPPTPLQRIRARTAGMRFGASGGGGGAGA</sequence>
<dbReference type="InterPro" id="IPR043429">
    <property type="entry name" value="ArtM/GltK/GlnP/TcyL/YhdX-like"/>
</dbReference>
<organism evidence="10">
    <name type="scientific">freshwater metagenome</name>
    <dbReference type="NCBI Taxonomy" id="449393"/>
    <lineage>
        <taxon>unclassified sequences</taxon>
        <taxon>metagenomes</taxon>
        <taxon>ecological metagenomes</taxon>
    </lineage>
</organism>
<keyword evidence="7 8" id="KW-0472">Membrane</keyword>
<dbReference type="PROSITE" id="PS50928">
    <property type="entry name" value="ABC_TM1"/>
    <property type="match status" value="1"/>
</dbReference>
<evidence type="ECO:0000256" key="5">
    <source>
        <dbReference type="ARBA" id="ARBA00022970"/>
    </source>
</evidence>
<dbReference type="GO" id="GO:0022857">
    <property type="term" value="F:transmembrane transporter activity"/>
    <property type="evidence" value="ECO:0007669"/>
    <property type="project" value="InterPro"/>
</dbReference>
<dbReference type="PANTHER" id="PTHR30614">
    <property type="entry name" value="MEMBRANE COMPONENT OF AMINO ACID ABC TRANSPORTER"/>
    <property type="match status" value="1"/>
</dbReference>
<feature type="transmembrane region" description="Helical" evidence="8">
    <location>
        <begin position="101"/>
        <end position="127"/>
    </location>
</feature>
<dbReference type="SUPFAM" id="SSF161098">
    <property type="entry name" value="MetI-like"/>
    <property type="match status" value="1"/>
</dbReference>
<dbReference type="Gene3D" id="1.10.3720.10">
    <property type="entry name" value="MetI-like"/>
    <property type="match status" value="1"/>
</dbReference>
<keyword evidence="4 8" id="KW-0812">Transmembrane</keyword>
<dbReference type="InterPro" id="IPR035906">
    <property type="entry name" value="MetI-like_sf"/>
</dbReference>
<evidence type="ECO:0000256" key="7">
    <source>
        <dbReference type="ARBA" id="ARBA00023136"/>
    </source>
</evidence>
<keyword evidence="3" id="KW-1003">Cell membrane</keyword>
<dbReference type="Pfam" id="PF00528">
    <property type="entry name" value="BPD_transp_1"/>
    <property type="match status" value="1"/>
</dbReference>
<comment type="subcellular location">
    <subcellularLocation>
        <location evidence="1">Cell membrane</location>
        <topology evidence="1">Multi-pass membrane protein</topology>
    </subcellularLocation>
</comment>
<feature type="transmembrane region" description="Helical" evidence="8">
    <location>
        <begin position="149"/>
        <end position="167"/>
    </location>
</feature>
<dbReference type="InterPro" id="IPR010065">
    <property type="entry name" value="AA_ABC_transptr_permease_3TM"/>
</dbReference>
<reference evidence="10" key="1">
    <citation type="submission" date="2020-05" db="EMBL/GenBank/DDBJ databases">
        <authorList>
            <person name="Chiriac C."/>
            <person name="Salcher M."/>
            <person name="Ghai R."/>
            <person name="Kavagutti S V."/>
        </authorList>
    </citation>
    <scope>NUCLEOTIDE SEQUENCE</scope>
</reference>
<proteinExistence type="predicted"/>
<dbReference type="PANTHER" id="PTHR30614:SF0">
    <property type="entry name" value="L-CYSTINE TRANSPORT SYSTEM PERMEASE PROTEIN TCYL"/>
    <property type="match status" value="1"/>
</dbReference>
<evidence type="ECO:0000256" key="8">
    <source>
        <dbReference type="SAM" id="Phobius"/>
    </source>
</evidence>
<accession>A0A6J7I116</accession>
<keyword evidence="2" id="KW-0813">Transport</keyword>
<evidence type="ECO:0000256" key="2">
    <source>
        <dbReference type="ARBA" id="ARBA00022448"/>
    </source>
</evidence>
<dbReference type="NCBIfam" id="TIGR01726">
    <property type="entry name" value="HEQRo_perm_3TM"/>
    <property type="match status" value="1"/>
</dbReference>
<protein>
    <submittedName>
        <fullName evidence="10">Unannotated protein</fullName>
    </submittedName>
</protein>
<gene>
    <name evidence="10" type="ORF">UFOPK3564_02026</name>
</gene>
<keyword evidence="6 8" id="KW-1133">Transmembrane helix</keyword>
<feature type="transmembrane region" description="Helical" evidence="8">
    <location>
        <begin position="227"/>
        <end position="245"/>
    </location>
</feature>
<feature type="transmembrane region" description="Helical" evidence="8">
    <location>
        <begin position="251"/>
        <end position="275"/>
    </location>
</feature>
<feature type="domain" description="ABC transmembrane type-1" evidence="9">
    <location>
        <begin position="65"/>
        <end position="272"/>
    </location>
</feature>
<dbReference type="FunFam" id="1.10.3720.10:FF:000006">
    <property type="entry name" value="Glutamate/aspartate ABC transporter, permease protein GltK"/>
    <property type="match status" value="1"/>
</dbReference>
<dbReference type="EMBL" id="CAFBMK010000124">
    <property type="protein sequence ID" value="CAB4924449.1"/>
    <property type="molecule type" value="Genomic_DNA"/>
</dbReference>